<gene>
    <name evidence="2" type="ORF">M670_03231</name>
</gene>
<dbReference type="AlphaFoldDB" id="A0A072NL76"/>
<comment type="caution">
    <text evidence="2">The sequence shown here is derived from an EMBL/GenBank/DDBJ whole genome shotgun (WGS) entry which is preliminary data.</text>
</comment>
<dbReference type="SUPFAM" id="SSF88874">
    <property type="entry name" value="Receptor-binding domain of short tail fibre protein gp12"/>
    <property type="match status" value="1"/>
</dbReference>
<dbReference type="InterPro" id="IPR037053">
    <property type="entry name" value="Phage_tail_collar_dom_sf"/>
</dbReference>
<dbReference type="OrthoDB" id="9810174at2"/>
<dbReference type="EMBL" id="JJRY01000013">
    <property type="protein sequence ID" value="KEF37648.1"/>
    <property type="molecule type" value="Genomic_DNA"/>
</dbReference>
<accession>A0A072NL76</accession>
<reference evidence="2 3" key="1">
    <citation type="submission" date="2014-04" db="EMBL/GenBank/DDBJ databases">
        <title>Draft genome sequence of Bacillus azotoformans MEV2011, a (co-) denitrifying strain unable to grow in the presence of oxygen.</title>
        <authorList>
            <person name="Nielsen M."/>
            <person name="Schreiber L."/>
            <person name="Finster K."/>
            <person name="Schramm A."/>
        </authorList>
    </citation>
    <scope>NUCLEOTIDE SEQUENCE [LARGE SCALE GENOMIC DNA]</scope>
    <source>
        <strain evidence="2 3">MEV2011</strain>
    </source>
</reference>
<dbReference type="Pfam" id="PF07484">
    <property type="entry name" value="Collar"/>
    <property type="match status" value="1"/>
</dbReference>
<evidence type="ECO:0000313" key="3">
    <source>
        <dbReference type="Proteomes" id="UP000027936"/>
    </source>
</evidence>
<dbReference type="RefSeq" id="WP_035196723.1">
    <property type="nucleotide sequence ID" value="NZ_JJRY01000013.1"/>
</dbReference>
<organism evidence="2 3">
    <name type="scientific">Schinkia azotoformans MEV2011</name>
    <dbReference type="NCBI Taxonomy" id="1348973"/>
    <lineage>
        <taxon>Bacteria</taxon>
        <taxon>Bacillati</taxon>
        <taxon>Bacillota</taxon>
        <taxon>Bacilli</taxon>
        <taxon>Bacillales</taxon>
        <taxon>Bacillaceae</taxon>
        <taxon>Calidifontibacillus/Schinkia group</taxon>
        <taxon>Schinkia</taxon>
    </lineage>
</organism>
<protein>
    <submittedName>
        <fullName evidence="2">Microcystin-dependent protein</fullName>
    </submittedName>
</protein>
<proteinExistence type="predicted"/>
<dbReference type="InterPro" id="IPR011083">
    <property type="entry name" value="Phage_tail_collar_dom"/>
</dbReference>
<name>A0A072NL76_SCHAZ</name>
<dbReference type="Proteomes" id="UP000027936">
    <property type="component" value="Unassembled WGS sequence"/>
</dbReference>
<evidence type="ECO:0000313" key="2">
    <source>
        <dbReference type="EMBL" id="KEF37648.1"/>
    </source>
</evidence>
<dbReference type="PATRIC" id="fig|1348973.3.peg.3111"/>
<sequence>MDSYIGMIMPWALNWAPVDWLPCDGRALPIQQYAALYSLIGITYGGNGTTNFNLPDLRGRVPVGMGQQLGGSNFVIGKVGGLETTTLTANQLPPHVHTFSGSVNVNVGAPANSGEPTTNTPAANTCLSKANDSTGGEANIYNTNPPTMMTAIMNSTATVSGNTGAVGSGLPFNNIQPYQVINYIICVNGLYPQRPNV</sequence>
<evidence type="ECO:0000259" key="1">
    <source>
        <dbReference type="Pfam" id="PF07484"/>
    </source>
</evidence>
<feature type="domain" description="Phage tail collar" evidence="1">
    <location>
        <begin position="6"/>
        <end position="62"/>
    </location>
</feature>
<dbReference type="Gene3D" id="3.90.1340.10">
    <property type="entry name" value="Phage tail collar domain"/>
    <property type="match status" value="1"/>
</dbReference>